<dbReference type="EMBL" id="BJUV01000018">
    <property type="protein sequence ID" value="GEK83635.1"/>
    <property type="molecule type" value="Genomic_DNA"/>
</dbReference>
<dbReference type="RefSeq" id="WP_146855559.1">
    <property type="nucleotide sequence ID" value="NZ_BAAAHR010000007.1"/>
</dbReference>
<dbReference type="Proteomes" id="UP000321154">
    <property type="component" value="Unassembled WGS sequence"/>
</dbReference>
<dbReference type="AlphaFoldDB" id="A0A7W3PJX7"/>
<feature type="signal peptide" evidence="1">
    <location>
        <begin position="1"/>
        <end position="28"/>
    </location>
</feature>
<comment type="caution">
    <text evidence="4">The sequence shown here is derived from an EMBL/GenBank/DDBJ whole genome shotgun (WGS) entry which is preliminary data.</text>
</comment>
<evidence type="ECO:0000313" key="4">
    <source>
        <dbReference type="EMBL" id="MBA8814272.1"/>
    </source>
</evidence>
<keyword evidence="5" id="KW-1185">Reference proteome</keyword>
<gene>
    <name evidence="4" type="ORF">FB463_002538</name>
    <name evidence="3" type="ORF">FFA01_19440</name>
</gene>
<dbReference type="Proteomes" id="UP000522688">
    <property type="component" value="Unassembled WGS sequence"/>
</dbReference>
<name>A0A7W3PJX7_9MICO</name>
<keyword evidence="1" id="KW-0732">Signal</keyword>
<protein>
    <recommendedName>
        <fullName evidence="2">WxL domain-containing protein</fullName>
    </recommendedName>
</protein>
<organism evidence="4 6">
    <name type="scientific">Frigoribacterium faeni</name>
    <dbReference type="NCBI Taxonomy" id="145483"/>
    <lineage>
        <taxon>Bacteria</taxon>
        <taxon>Bacillati</taxon>
        <taxon>Actinomycetota</taxon>
        <taxon>Actinomycetes</taxon>
        <taxon>Micrococcales</taxon>
        <taxon>Microbacteriaceae</taxon>
        <taxon>Frigoribacterium</taxon>
    </lineage>
</organism>
<dbReference type="InterPro" id="IPR027994">
    <property type="entry name" value="WxL_dom"/>
</dbReference>
<evidence type="ECO:0000313" key="5">
    <source>
        <dbReference type="Proteomes" id="UP000321154"/>
    </source>
</evidence>
<sequence length="172" mass="16220">MKKSTLLSTAAITGLVAAAAFSGQAASAADSTMTVAVAAGSLSISAPTAGDLGSVAPGSTGTATLAGVEVTDARAGTVGWPATVAISDFTSATLSETIPATNLSYAPGVAATTGTATVTAAPATGGTASAVQTATDVSGNNTATWDGTLDLTVPADALAAPDYTATVTHSVA</sequence>
<feature type="chain" id="PRO_5030803813" description="WxL domain-containing protein" evidence="1">
    <location>
        <begin position="29"/>
        <end position="172"/>
    </location>
</feature>
<dbReference type="OrthoDB" id="4954952at2"/>
<proteinExistence type="predicted"/>
<feature type="domain" description="WxL" evidence="2">
    <location>
        <begin position="66"/>
        <end position="168"/>
    </location>
</feature>
<evidence type="ECO:0000313" key="3">
    <source>
        <dbReference type="EMBL" id="GEK83635.1"/>
    </source>
</evidence>
<accession>A0A7W3PJX7</accession>
<dbReference type="EMBL" id="JACGWW010000003">
    <property type="protein sequence ID" value="MBA8814272.1"/>
    <property type="molecule type" value="Genomic_DNA"/>
</dbReference>
<evidence type="ECO:0000259" key="2">
    <source>
        <dbReference type="Pfam" id="PF13731"/>
    </source>
</evidence>
<reference evidence="4 6" key="2">
    <citation type="submission" date="2020-07" db="EMBL/GenBank/DDBJ databases">
        <title>Sequencing the genomes of 1000 actinobacteria strains.</title>
        <authorList>
            <person name="Klenk H.-P."/>
        </authorList>
    </citation>
    <scope>NUCLEOTIDE SEQUENCE [LARGE SCALE GENOMIC DNA]</scope>
    <source>
        <strain evidence="4 6">DSM 10309</strain>
    </source>
</reference>
<dbReference type="Pfam" id="PF13731">
    <property type="entry name" value="WxL"/>
    <property type="match status" value="1"/>
</dbReference>
<evidence type="ECO:0000313" key="6">
    <source>
        <dbReference type="Proteomes" id="UP000522688"/>
    </source>
</evidence>
<evidence type="ECO:0000256" key="1">
    <source>
        <dbReference type="SAM" id="SignalP"/>
    </source>
</evidence>
<reference evidence="3 5" key="1">
    <citation type="submission" date="2019-07" db="EMBL/GenBank/DDBJ databases">
        <title>Whole genome shotgun sequence of Frigoribacterium faeni NBRC 103066.</title>
        <authorList>
            <person name="Hosoyama A."/>
            <person name="Uohara A."/>
            <person name="Ohji S."/>
            <person name="Ichikawa N."/>
        </authorList>
    </citation>
    <scope>NUCLEOTIDE SEQUENCE [LARGE SCALE GENOMIC DNA]</scope>
    <source>
        <strain evidence="3 5">NBRC 103066</strain>
    </source>
</reference>